<feature type="transmembrane region" description="Helical" evidence="2">
    <location>
        <begin position="17"/>
        <end position="38"/>
    </location>
</feature>
<dbReference type="PANTHER" id="PTHR35936">
    <property type="entry name" value="MEMBRANE-BOUND LYTIC MUREIN TRANSGLYCOSYLASE F"/>
    <property type="match status" value="1"/>
</dbReference>
<keyword evidence="2" id="KW-0472">Membrane</keyword>
<keyword evidence="2" id="KW-0812">Transmembrane</keyword>
<evidence type="ECO:0000313" key="4">
    <source>
        <dbReference type="Proteomes" id="UP000569732"/>
    </source>
</evidence>
<evidence type="ECO:0000313" key="3">
    <source>
        <dbReference type="EMBL" id="NYZ69381.1"/>
    </source>
</evidence>
<protein>
    <submittedName>
        <fullName evidence="3">Transporter substrate-binding domain-containing protein</fullName>
    </submittedName>
</protein>
<name>A0A853IH73_9GAMM</name>
<dbReference type="Gene3D" id="3.40.190.10">
    <property type="entry name" value="Periplasmic binding protein-like II"/>
    <property type="match status" value="2"/>
</dbReference>
<dbReference type="AlphaFoldDB" id="A0A853IH73"/>
<organism evidence="3 4">
    <name type="scientific">Spartinivicinus marinus</name>
    <dbReference type="NCBI Taxonomy" id="2994442"/>
    <lineage>
        <taxon>Bacteria</taxon>
        <taxon>Pseudomonadati</taxon>
        <taxon>Pseudomonadota</taxon>
        <taxon>Gammaproteobacteria</taxon>
        <taxon>Oceanospirillales</taxon>
        <taxon>Zooshikellaceae</taxon>
        <taxon>Spartinivicinus</taxon>
    </lineage>
</organism>
<dbReference type="SUPFAM" id="SSF53850">
    <property type="entry name" value="Periplasmic binding protein-like II"/>
    <property type="match status" value="1"/>
</dbReference>
<keyword evidence="4" id="KW-1185">Reference proteome</keyword>
<dbReference type="PANTHER" id="PTHR35936:SF19">
    <property type="entry name" value="AMINO-ACID-BINDING PROTEIN YXEM-RELATED"/>
    <property type="match status" value="1"/>
</dbReference>
<proteinExistence type="inferred from homology"/>
<dbReference type="Proteomes" id="UP000569732">
    <property type="component" value="Unassembled WGS sequence"/>
</dbReference>
<sequence>MNTLSSINRSRQKTPKLLAYSIITQLAFTSFIYLSFLFSNNSQAGNINPLCTEDDVLLGGQLSEPYHTRLRDGLVDQYLQLIFEMLNCHLKIISLPAERAILEANKGKIDGDFVLLSDIDKASYPELLKVTPSYFSFFMAYVSFDDIKYEELASYRIGVITGMPIAAESLSNIKVVRVKHYEQLIELLRRKRLHVAVLPIAVAYYYKKIACLNNLKIEVKPELKVNLYIYLNKKRANLVEPLSTAISEFKHSKKYQELVKKFLKKGLELSAPSCE</sequence>
<dbReference type="RefSeq" id="WP_180571375.1">
    <property type="nucleotide sequence ID" value="NZ_JACCKB010000079.1"/>
</dbReference>
<gene>
    <name evidence="3" type="ORF">H0A36_25515</name>
</gene>
<comment type="similarity">
    <text evidence="1">Belongs to the bacterial solute-binding protein 3 family.</text>
</comment>
<reference evidence="3 4" key="1">
    <citation type="submission" date="2020-07" db="EMBL/GenBank/DDBJ databases">
        <title>Endozoicomonas sp. nov., isolated from sediment.</title>
        <authorList>
            <person name="Gu T."/>
        </authorList>
    </citation>
    <scope>NUCLEOTIDE SEQUENCE [LARGE SCALE GENOMIC DNA]</scope>
    <source>
        <strain evidence="3 4">SM1973</strain>
    </source>
</reference>
<dbReference type="EMBL" id="JACCKB010000079">
    <property type="protein sequence ID" value="NYZ69381.1"/>
    <property type="molecule type" value="Genomic_DNA"/>
</dbReference>
<comment type="caution">
    <text evidence="3">The sequence shown here is derived from an EMBL/GenBank/DDBJ whole genome shotgun (WGS) entry which is preliminary data.</text>
</comment>
<evidence type="ECO:0000256" key="2">
    <source>
        <dbReference type="SAM" id="Phobius"/>
    </source>
</evidence>
<accession>A0A853IH73</accession>
<evidence type="ECO:0000256" key="1">
    <source>
        <dbReference type="ARBA" id="ARBA00010333"/>
    </source>
</evidence>
<keyword evidence="2" id="KW-1133">Transmembrane helix</keyword>